<dbReference type="InterPro" id="IPR007310">
    <property type="entry name" value="Aerobactin_biosyn_IucA/IucC_N"/>
</dbReference>
<proteinExistence type="predicted"/>
<name>A0ABV6ZNF2_9HYPH</name>
<dbReference type="EMBL" id="JBHGPK010000022">
    <property type="protein sequence ID" value="MFC2253719.1"/>
    <property type="molecule type" value="Genomic_DNA"/>
</dbReference>
<evidence type="ECO:0000313" key="5">
    <source>
        <dbReference type="EMBL" id="MFC2253719.1"/>
    </source>
</evidence>
<evidence type="ECO:0000259" key="4">
    <source>
        <dbReference type="Pfam" id="PF06276"/>
    </source>
</evidence>
<evidence type="ECO:0000256" key="1">
    <source>
        <dbReference type="ARBA" id="ARBA00004924"/>
    </source>
</evidence>
<dbReference type="PANTHER" id="PTHR34384:SF6">
    <property type="entry name" value="STAPHYLOFERRIN B SYNTHASE"/>
    <property type="match status" value="1"/>
</dbReference>
<dbReference type="Pfam" id="PF06276">
    <property type="entry name" value="FhuF"/>
    <property type="match status" value="1"/>
</dbReference>
<dbReference type="Gene3D" id="6.10.250.3370">
    <property type="match status" value="1"/>
</dbReference>
<evidence type="ECO:0000256" key="2">
    <source>
        <dbReference type="SAM" id="MobiDB-lite"/>
    </source>
</evidence>
<feature type="region of interest" description="Disordered" evidence="2">
    <location>
        <begin position="590"/>
        <end position="624"/>
    </location>
</feature>
<feature type="domain" description="Aerobactin siderophore biosynthesis IucA/IucC N-terminal" evidence="3">
    <location>
        <begin position="159"/>
        <end position="400"/>
    </location>
</feature>
<dbReference type="Pfam" id="PF04183">
    <property type="entry name" value="IucA_IucC"/>
    <property type="match status" value="1"/>
</dbReference>
<dbReference type="Gene3D" id="3.30.310.280">
    <property type="match status" value="1"/>
</dbReference>
<comment type="pathway">
    <text evidence="1">Siderophore biosynthesis.</text>
</comment>
<reference evidence="5 6" key="1">
    <citation type="submission" date="2024-09" db="EMBL/GenBank/DDBJ databases">
        <title>Description of Labrys sedimenti sp. nov., isolated from a diclofenac-degrading enrichment culture, and genome-based reclassification of Labrys portucalensis as a later heterotypic synonym of Labrys neptuniae.</title>
        <authorList>
            <person name="Tancsics A."/>
            <person name="Csepanyi A."/>
        </authorList>
    </citation>
    <scope>NUCLEOTIDE SEQUENCE [LARGE SCALE GENOMIC DNA]</scope>
    <source>
        <strain evidence="5 6">LMG 23412</strain>
    </source>
</reference>
<evidence type="ECO:0000259" key="3">
    <source>
        <dbReference type="Pfam" id="PF04183"/>
    </source>
</evidence>
<dbReference type="Gene3D" id="1.10.510.40">
    <property type="match status" value="1"/>
</dbReference>
<feature type="domain" description="Aerobactin siderophore biosynthesis IucA/IucC-like C-terminal" evidence="4">
    <location>
        <begin position="423"/>
        <end position="578"/>
    </location>
</feature>
<dbReference type="InterPro" id="IPR037455">
    <property type="entry name" value="LucA/IucC-like"/>
</dbReference>
<sequence>MSQGTPTQGTPTLGPLPDGSPIDAGLWLALNRAVIAKAISELAFEEGLAPEPANAEGTQWILRFAGGVAYRFKAVRRIWGNLSIDAASLMRQDGAALCPADDAAGFMLDARETLDIEPDTLCIYAKELFSTLLADARIATMAGSGESEHLLTLPDDQVQAYLDGHPKAPASKGRIGWGLGDFSRYAPEFQPTFQLFWLAADRNRCRLSLAGDIDEEALLAASLGEDERERLQAACEAAGLDPARFMLLPVHPWQWDNMIVAQFAGEIAAGRIVPLGLFGDAYRPLQSLRTLANTASPTKLHLKLSLTILNTSAWRGVPGKYMAIGPAFSNWLADKARQDPELANALVLRECAGAFYPHPLYERIADAPYQFREMLGVIWRESPEAGLAAGRRPLMLGALIKSDFAGVPLASALIAASGLSHAEWLARLFDAVVLPLYHFLCRYGVGFIAHGQNITVLLDGAIPYGVALKDLQGDVDLVDQAFAEAADLEPAIRDTLLKRPAAHLLQHLQTGHFASVLRFLSDTLASHDRFPEIEFYGALAQRLRLYQARHPDLVDRFELFDLFTPKVPRICINRVRLAIGYGDANRRPVPSLGSELDNPLHLAERESRPLQDRGFADKSAGVQA</sequence>
<evidence type="ECO:0000313" key="6">
    <source>
        <dbReference type="Proteomes" id="UP001595190"/>
    </source>
</evidence>
<dbReference type="InterPro" id="IPR022770">
    <property type="entry name" value="IucA/IucC-like_C"/>
</dbReference>
<comment type="caution">
    <text evidence="5">The sequence shown here is derived from an EMBL/GenBank/DDBJ whole genome shotgun (WGS) entry which is preliminary data.</text>
</comment>
<dbReference type="PANTHER" id="PTHR34384">
    <property type="entry name" value="L-2,3-DIAMINOPROPANOATE--CITRATE LIGASE"/>
    <property type="match status" value="1"/>
</dbReference>
<dbReference type="Proteomes" id="UP001595190">
    <property type="component" value="Unassembled WGS sequence"/>
</dbReference>
<accession>A0ABV6ZNF2</accession>
<gene>
    <name evidence="5" type="ORF">ACETRX_29090</name>
</gene>
<protein>
    <submittedName>
        <fullName evidence="5">IucA/IucC family siderophore biosynthesis protein</fullName>
    </submittedName>
</protein>
<feature type="compositionally biased region" description="Basic and acidic residues" evidence="2">
    <location>
        <begin position="602"/>
        <end position="616"/>
    </location>
</feature>
<dbReference type="RefSeq" id="WP_394314566.1">
    <property type="nucleotide sequence ID" value="NZ_JBHGPK010000022.1"/>
</dbReference>
<organism evidence="5 6">
    <name type="scientific">Labrys neptuniae</name>
    <dbReference type="NCBI Taxonomy" id="376174"/>
    <lineage>
        <taxon>Bacteria</taxon>
        <taxon>Pseudomonadati</taxon>
        <taxon>Pseudomonadota</taxon>
        <taxon>Alphaproteobacteria</taxon>
        <taxon>Hyphomicrobiales</taxon>
        <taxon>Xanthobacteraceae</taxon>
        <taxon>Labrys</taxon>
    </lineage>
</organism>